<feature type="repeat" description="PPR" evidence="2">
    <location>
        <begin position="106"/>
        <end position="140"/>
    </location>
</feature>
<dbReference type="FunFam" id="1.25.40.10:FF:000381">
    <property type="entry name" value="Pentatricopeptide repeat-containing protein"/>
    <property type="match status" value="1"/>
</dbReference>
<keyword evidence="4" id="KW-1185">Reference proteome</keyword>
<dbReference type="PROSITE" id="PS51375">
    <property type="entry name" value="PPR"/>
    <property type="match status" value="8"/>
</dbReference>
<evidence type="ECO:0000313" key="4">
    <source>
        <dbReference type="Proteomes" id="UP000886520"/>
    </source>
</evidence>
<dbReference type="GO" id="GO:0009451">
    <property type="term" value="P:RNA modification"/>
    <property type="evidence" value="ECO:0007669"/>
    <property type="project" value="InterPro"/>
</dbReference>
<feature type="repeat" description="PPR" evidence="2">
    <location>
        <begin position="611"/>
        <end position="645"/>
    </location>
</feature>
<proteinExistence type="predicted"/>
<dbReference type="Gene3D" id="1.25.40.10">
    <property type="entry name" value="Tetratricopeptide repeat domain"/>
    <property type="match status" value="7"/>
</dbReference>
<keyword evidence="1" id="KW-0677">Repeat</keyword>
<reference evidence="3" key="1">
    <citation type="submission" date="2021-01" db="EMBL/GenBank/DDBJ databases">
        <title>Adiantum capillus-veneris genome.</title>
        <authorList>
            <person name="Fang Y."/>
            <person name="Liao Q."/>
        </authorList>
    </citation>
    <scope>NUCLEOTIDE SEQUENCE</scope>
    <source>
        <strain evidence="3">H3</strain>
        <tissue evidence="3">Leaf</tissue>
    </source>
</reference>
<evidence type="ECO:0000313" key="3">
    <source>
        <dbReference type="EMBL" id="KAI5066640.1"/>
    </source>
</evidence>
<dbReference type="OrthoDB" id="185373at2759"/>
<accession>A0A9D4ZAH5</accession>
<feature type="repeat" description="PPR" evidence="2">
    <location>
        <begin position="510"/>
        <end position="544"/>
    </location>
</feature>
<feature type="repeat" description="PPR" evidence="2">
    <location>
        <begin position="409"/>
        <end position="443"/>
    </location>
</feature>
<dbReference type="Pfam" id="PF13041">
    <property type="entry name" value="PPR_2"/>
    <property type="match status" value="7"/>
</dbReference>
<dbReference type="InterPro" id="IPR011990">
    <property type="entry name" value="TPR-like_helical_dom_sf"/>
</dbReference>
<evidence type="ECO:0008006" key="5">
    <source>
        <dbReference type="Google" id="ProtNLM"/>
    </source>
</evidence>
<dbReference type="PANTHER" id="PTHR47926">
    <property type="entry name" value="PENTATRICOPEPTIDE REPEAT-CONTAINING PROTEIN"/>
    <property type="match status" value="1"/>
</dbReference>
<dbReference type="GO" id="GO:0003729">
    <property type="term" value="F:mRNA binding"/>
    <property type="evidence" value="ECO:0007669"/>
    <property type="project" value="UniProtKB-ARBA"/>
</dbReference>
<dbReference type="InterPro" id="IPR046960">
    <property type="entry name" value="PPR_At4g14850-like_plant"/>
</dbReference>
<gene>
    <name evidence="3" type="ORF">GOP47_0019264</name>
</gene>
<comment type="caution">
    <text evidence="3">The sequence shown here is derived from an EMBL/GenBank/DDBJ whole genome shotgun (WGS) entry which is preliminary data.</text>
</comment>
<protein>
    <recommendedName>
        <fullName evidence="5">Pentatricopeptide repeat-containing protein</fullName>
    </recommendedName>
</protein>
<dbReference type="AlphaFoldDB" id="A0A9D4ZAH5"/>
<name>A0A9D4ZAH5_ADICA</name>
<dbReference type="FunFam" id="1.25.40.10:FF:000090">
    <property type="entry name" value="Pentatricopeptide repeat-containing protein, chloroplastic"/>
    <property type="match status" value="1"/>
</dbReference>
<dbReference type="Pfam" id="PF20431">
    <property type="entry name" value="E_motif"/>
    <property type="match status" value="1"/>
</dbReference>
<sequence length="834" mass="91998">MAQLNERTWTARIQGHVQGERWQLALSTYQEMQDSRVHPSTFTFVALLKACAKLTDVETGKYLHAQIAQMGFDDNLHVGRMLMSMYVKCGTLPEAQIAFAKLPVKNVVSWNALIAGYSEHGPYKNALDCFDQMQLEGVSPNAVTLASVIKVCGASRAFDKGREIHTMLKQNTGELDLCVSNTFIGMYAKCGSLFEAEEVFNKMTVHDVVSWTALMTGYAEHGPVEKTLECFHQMEQDGVSPNAITLTCILKACGSIGDLKKGQEIHAYVVIEQYEHDTVVGNSLVGLYAKCGSLIEARDIFEELAVQDVVSWTVLIAGYAEHGYDQEALEAFDNMQNEHVSADAVSYACSLKACSTIGATDKGLLLHAEIAKEGFEGDLTINNTLIGMYAKINMLSEAEDLFSMLPDRNVVSWTALIGGYAEHGHGEPVLSCFEQMQIEGIFPNDVTYCCVLKACGSTGALDKGIKLHQEIVEKGLGSDSSIGTTLVGMYAKCGSLLRAQKVFEQLLFQDVTSWTAMIAGHAEYGSDHEALNWLEHMCRSHVSPNAVTYVSALKACGSIGCLIQSREIHEEATLKGLEDDDSVGNSLISVYAKCGSFVDAWAVLNKLQTLDVVAWSSMIKGYAVNEESDLAIECFQRMQREGVRPDAVTMICLLTACGHGSMVFEGQEFFNMMECSYAVAPTLEHISCMVDLLARAGFLYEAETFLEMLSPPPEATWLALLSACKTYREEEVGLRCFRQLVELNPKDATWYVIMSDIYASNCKLDDAVRIEAMRRDACAQKRPAVALMELNHKIYDFIVGTTQYPEISAGTSNLRLRLRVEGHVPDLDICRSHF</sequence>
<feature type="repeat" description="PPR" evidence="2">
    <location>
        <begin position="308"/>
        <end position="342"/>
    </location>
</feature>
<dbReference type="FunFam" id="1.25.40.10:FF:000031">
    <property type="entry name" value="Pentatricopeptide repeat-containing protein mitochondrial"/>
    <property type="match status" value="2"/>
</dbReference>
<dbReference type="Pfam" id="PF01535">
    <property type="entry name" value="PPR"/>
    <property type="match status" value="3"/>
</dbReference>
<dbReference type="InterPro" id="IPR002885">
    <property type="entry name" value="PPR_rpt"/>
</dbReference>
<feature type="repeat" description="PPR" evidence="2">
    <location>
        <begin position="444"/>
        <end position="478"/>
    </location>
</feature>
<dbReference type="NCBIfam" id="TIGR00756">
    <property type="entry name" value="PPR"/>
    <property type="match status" value="7"/>
</dbReference>
<feature type="repeat" description="PPR" evidence="2">
    <location>
        <begin position="5"/>
        <end position="39"/>
    </location>
</feature>
<feature type="repeat" description="PPR" evidence="2">
    <location>
        <begin position="207"/>
        <end position="241"/>
    </location>
</feature>
<dbReference type="FunFam" id="1.25.40.10:FF:000344">
    <property type="entry name" value="Pentatricopeptide repeat-containing protein"/>
    <property type="match status" value="1"/>
</dbReference>
<evidence type="ECO:0000256" key="2">
    <source>
        <dbReference type="PROSITE-ProRule" id="PRU00708"/>
    </source>
</evidence>
<evidence type="ECO:0000256" key="1">
    <source>
        <dbReference type="ARBA" id="ARBA00022737"/>
    </source>
</evidence>
<dbReference type="EMBL" id="JABFUD020000018">
    <property type="protein sequence ID" value="KAI5066640.1"/>
    <property type="molecule type" value="Genomic_DNA"/>
</dbReference>
<dbReference type="FunFam" id="1.25.40.10:FF:000073">
    <property type="entry name" value="Pentatricopeptide repeat-containing protein chloroplastic"/>
    <property type="match status" value="1"/>
</dbReference>
<dbReference type="Proteomes" id="UP000886520">
    <property type="component" value="Chromosome 18"/>
</dbReference>
<organism evidence="3 4">
    <name type="scientific">Adiantum capillus-veneris</name>
    <name type="common">Maidenhair fern</name>
    <dbReference type="NCBI Taxonomy" id="13818"/>
    <lineage>
        <taxon>Eukaryota</taxon>
        <taxon>Viridiplantae</taxon>
        <taxon>Streptophyta</taxon>
        <taxon>Embryophyta</taxon>
        <taxon>Tracheophyta</taxon>
        <taxon>Polypodiopsida</taxon>
        <taxon>Polypodiidae</taxon>
        <taxon>Polypodiales</taxon>
        <taxon>Pteridineae</taxon>
        <taxon>Pteridaceae</taxon>
        <taxon>Vittarioideae</taxon>
        <taxon>Adiantum</taxon>
    </lineage>
</organism>
<dbReference type="InterPro" id="IPR046848">
    <property type="entry name" value="E_motif"/>
</dbReference>